<dbReference type="Proteomes" id="UP000466431">
    <property type="component" value="Chromosome"/>
</dbReference>
<keyword evidence="2" id="KW-1185">Reference proteome</keyword>
<dbReference type="RefSeq" id="WP_163689828.1">
    <property type="nucleotide sequence ID" value="NZ_AP022591.1"/>
</dbReference>
<protein>
    <submittedName>
        <fullName evidence="1">Uncharacterized protein</fullName>
    </submittedName>
</protein>
<sequence length="53" mass="6165">MTAYCRPFTVTEHDGGWLVTVGYRQFRLNKAEAEELARIVSGRPYIMRYPADQ</sequence>
<proteinExistence type="predicted"/>
<dbReference type="KEGG" id="mcee:MCEL_15430"/>
<dbReference type="EMBL" id="AP022591">
    <property type="protein sequence ID" value="BBY43248.1"/>
    <property type="molecule type" value="Genomic_DNA"/>
</dbReference>
<accession>A0A7I7RFD0</accession>
<gene>
    <name evidence="1" type="ORF">MCEL_15430</name>
</gene>
<dbReference type="AlphaFoldDB" id="A0A7I7RFD0"/>
<organism evidence="1 2">
    <name type="scientific">Mycolicibacterium celeriflavum</name>
    <name type="common">Mycobacterium celeriflavum</name>
    <dbReference type="NCBI Taxonomy" id="1249101"/>
    <lineage>
        <taxon>Bacteria</taxon>
        <taxon>Bacillati</taxon>
        <taxon>Actinomycetota</taxon>
        <taxon>Actinomycetes</taxon>
        <taxon>Mycobacteriales</taxon>
        <taxon>Mycobacteriaceae</taxon>
        <taxon>Mycolicibacterium</taxon>
    </lineage>
</organism>
<evidence type="ECO:0000313" key="2">
    <source>
        <dbReference type="Proteomes" id="UP000466431"/>
    </source>
</evidence>
<reference evidence="1 2" key="1">
    <citation type="journal article" date="2019" name="Emerg. Microbes Infect.">
        <title>Comprehensive subspecies identification of 175 nontuberculous mycobacteria species based on 7547 genomic profiles.</title>
        <authorList>
            <person name="Matsumoto Y."/>
            <person name="Kinjo T."/>
            <person name="Motooka D."/>
            <person name="Nabeya D."/>
            <person name="Jung N."/>
            <person name="Uechi K."/>
            <person name="Horii T."/>
            <person name="Iida T."/>
            <person name="Fujita J."/>
            <person name="Nakamura S."/>
        </authorList>
    </citation>
    <scope>NUCLEOTIDE SEQUENCE [LARGE SCALE GENOMIC DNA]</scope>
    <source>
        <strain evidence="1 2">JCM 18439</strain>
    </source>
</reference>
<name>A0A7I7RFD0_MYCCF</name>
<evidence type="ECO:0000313" key="1">
    <source>
        <dbReference type="EMBL" id="BBY43248.1"/>
    </source>
</evidence>